<organism evidence="2 3">
    <name type="scientific">Aureimonas ureilytica</name>
    <dbReference type="NCBI Taxonomy" id="401562"/>
    <lineage>
        <taxon>Bacteria</taxon>
        <taxon>Pseudomonadati</taxon>
        <taxon>Pseudomonadota</taxon>
        <taxon>Alphaproteobacteria</taxon>
        <taxon>Hyphomicrobiales</taxon>
        <taxon>Aurantimonadaceae</taxon>
        <taxon>Aureimonas</taxon>
    </lineage>
</organism>
<sequence>MRLEWNAELRLATRARDINNQIARDSHSSRSSLIAGNKRQREIDAGTYPGRGPDILIFDIDRVQFHMGFWVTALQLLGPSPVRSHPPP</sequence>
<name>A0A175QU33_9HYPH</name>
<feature type="region of interest" description="Disordered" evidence="1">
    <location>
        <begin position="23"/>
        <end position="46"/>
    </location>
</feature>
<comment type="caution">
    <text evidence="2">The sequence shown here is derived from an EMBL/GenBank/DDBJ whole genome shotgun (WGS) entry which is preliminary data.</text>
</comment>
<protein>
    <submittedName>
        <fullName evidence="2">Uncharacterized protein</fullName>
    </submittedName>
</protein>
<feature type="compositionally biased region" description="Polar residues" evidence="1">
    <location>
        <begin position="23"/>
        <end position="34"/>
    </location>
</feature>
<dbReference type="Proteomes" id="UP000078272">
    <property type="component" value="Unassembled WGS sequence"/>
</dbReference>
<evidence type="ECO:0000256" key="1">
    <source>
        <dbReference type="SAM" id="MobiDB-lite"/>
    </source>
</evidence>
<dbReference type="EMBL" id="LDPZ01000093">
    <property type="protein sequence ID" value="KTQ79148.1"/>
    <property type="molecule type" value="Genomic_DNA"/>
</dbReference>
<gene>
    <name evidence="2" type="ORF">NS226_23045</name>
</gene>
<reference evidence="2 3" key="1">
    <citation type="journal article" date="2016" name="Front. Microbiol.">
        <title>Genomic Resource of Rice Seed Associated Bacteria.</title>
        <authorList>
            <person name="Midha S."/>
            <person name="Bansal K."/>
            <person name="Sharma S."/>
            <person name="Kumar N."/>
            <person name="Patil P.P."/>
            <person name="Chaudhry V."/>
            <person name="Patil P.B."/>
        </authorList>
    </citation>
    <scope>NUCLEOTIDE SEQUENCE [LARGE SCALE GENOMIC DNA]</scope>
    <source>
        <strain evidence="2 3">NS226</strain>
    </source>
</reference>
<evidence type="ECO:0000313" key="3">
    <source>
        <dbReference type="Proteomes" id="UP000078272"/>
    </source>
</evidence>
<proteinExistence type="predicted"/>
<accession>A0A175QU33</accession>
<evidence type="ECO:0000313" key="2">
    <source>
        <dbReference type="EMBL" id="KTQ79148.1"/>
    </source>
</evidence>
<dbReference type="AlphaFoldDB" id="A0A175QU33"/>